<protein>
    <recommendedName>
        <fullName evidence="3">Outer membrane protein beta-barrel domain-containing protein</fullName>
    </recommendedName>
</protein>
<evidence type="ECO:0000313" key="5">
    <source>
        <dbReference type="Proteomes" id="UP000092164"/>
    </source>
</evidence>
<sequence>MKKVILVSFLVFTSLIMHAQDQKWSIEANYPLNVSDNLSFGELNGVVDFGIKYRFVQLGAVNIGAGLNAAFLKNHDEWTAGSQEDVDVVNDYKMKKLLIQPKVFAELAIPGFTKLKPQIALGYTIVNDDYYYKSGSNTEVDDNSTDGGLNLNLGLSYDISKRFFLQIQYDYININKKGDTVINGETLRYDYNDNGSLIKAGVGFRF</sequence>
<evidence type="ECO:0000259" key="3">
    <source>
        <dbReference type="Pfam" id="PF13505"/>
    </source>
</evidence>
<evidence type="ECO:0000313" key="4">
    <source>
        <dbReference type="EMBL" id="OBR41925.1"/>
    </source>
</evidence>
<dbReference type="InterPro" id="IPR011250">
    <property type="entry name" value="OMP/PagP_B-barrel"/>
</dbReference>
<dbReference type="KEGG" id="mart:BTR34_08975"/>
<dbReference type="Pfam" id="PF13505">
    <property type="entry name" value="OMP_b-brl"/>
    <property type="match status" value="1"/>
</dbReference>
<dbReference type="Proteomes" id="UP000092164">
    <property type="component" value="Unassembled WGS sequence"/>
</dbReference>
<feature type="signal peptide" evidence="2">
    <location>
        <begin position="1"/>
        <end position="19"/>
    </location>
</feature>
<feature type="domain" description="Outer membrane protein beta-barrel" evidence="3">
    <location>
        <begin position="8"/>
        <end position="206"/>
    </location>
</feature>
<dbReference type="Gene3D" id="2.40.160.20">
    <property type="match status" value="1"/>
</dbReference>
<dbReference type="OrthoDB" id="1438113at2"/>
<feature type="chain" id="PRO_5008602620" description="Outer membrane protein beta-barrel domain-containing protein" evidence="2">
    <location>
        <begin position="20"/>
        <end position="206"/>
    </location>
</feature>
<name>A0A1B7ZED4_9FLAO</name>
<proteinExistence type="predicted"/>
<keyword evidence="5" id="KW-1185">Reference proteome</keyword>
<comment type="caution">
    <text evidence="4">The sequence shown here is derived from an EMBL/GenBank/DDBJ whole genome shotgun (WGS) entry which is preliminary data.</text>
</comment>
<accession>A0A1B7ZED4</accession>
<reference evidence="5" key="1">
    <citation type="submission" date="2016-06" db="EMBL/GenBank/DDBJ databases">
        <authorList>
            <person name="Zhan P."/>
        </authorList>
    </citation>
    <scope>NUCLEOTIDE SEQUENCE [LARGE SCALE GENOMIC DNA]</scope>
    <source>
        <strain evidence="5">T28</strain>
    </source>
</reference>
<dbReference type="RefSeq" id="WP_068480375.1">
    <property type="nucleotide sequence ID" value="NZ_CP018760.1"/>
</dbReference>
<dbReference type="EMBL" id="LZFP01000001">
    <property type="protein sequence ID" value="OBR41925.1"/>
    <property type="molecule type" value="Genomic_DNA"/>
</dbReference>
<dbReference type="AlphaFoldDB" id="A0A1B7ZED4"/>
<dbReference type="InterPro" id="IPR027385">
    <property type="entry name" value="Beta-barrel_OMP"/>
</dbReference>
<keyword evidence="1 2" id="KW-0732">Signal</keyword>
<dbReference type="SUPFAM" id="SSF56925">
    <property type="entry name" value="OMPA-like"/>
    <property type="match status" value="1"/>
</dbReference>
<evidence type="ECO:0000256" key="2">
    <source>
        <dbReference type="SAM" id="SignalP"/>
    </source>
</evidence>
<gene>
    <name evidence="4" type="ORF">A9200_00615</name>
</gene>
<dbReference type="STRING" id="1836467.BTR34_08975"/>
<organism evidence="4 5">
    <name type="scientific">Maribacter hydrothermalis</name>
    <dbReference type="NCBI Taxonomy" id="1836467"/>
    <lineage>
        <taxon>Bacteria</taxon>
        <taxon>Pseudomonadati</taxon>
        <taxon>Bacteroidota</taxon>
        <taxon>Flavobacteriia</taxon>
        <taxon>Flavobacteriales</taxon>
        <taxon>Flavobacteriaceae</taxon>
        <taxon>Maribacter</taxon>
    </lineage>
</organism>
<evidence type="ECO:0000256" key="1">
    <source>
        <dbReference type="ARBA" id="ARBA00022729"/>
    </source>
</evidence>